<dbReference type="AlphaFoldDB" id="A0A034VCH1"/>
<reference evidence="13" key="2">
    <citation type="submission" date="2025-04" db="UniProtKB">
        <authorList>
            <consortium name="RefSeq"/>
        </authorList>
    </citation>
    <scope>IDENTIFICATION</scope>
    <source>
        <strain evidence="13">Punador</strain>
    </source>
</reference>
<keyword evidence="1" id="KW-0732">Signal</keyword>
<evidence type="ECO:0000256" key="3">
    <source>
        <dbReference type="ARBA" id="ARBA00023295"/>
    </source>
</evidence>
<dbReference type="PANTHER" id="PTHR13170:SF16">
    <property type="entry name" value="PROTEIN O-GLCNACASE"/>
    <property type="match status" value="1"/>
</dbReference>
<comment type="catalytic activity">
    <reaction evidence="5">
        <text>3-O-(N-acetyl-beta-D-glucosaminyl)-L-seryl-[protein] + H2O = N-acetyl-D-glucosamine + L-seryl-[protein]</text>
        <dbReference type="Rhea" id="RHEA:48876"/>
        <dbReference type="Rhea" id="RHEA-COMP:9863"/>
        <dbReference type="Rhea" id="RHEA-COMP:12251"/>
        <dbReference type="ChEBI" id="CHEBI:15377"/>
        <dbReference type="ChEBI" id="CHEBI:29999"/>
        <dbReference type="ChEBI" id="CHEBI:90838"/>
        <dbReference type="ChEBI" id="CHEBI:506227"/>
        <dbReference type="EC" id="3.2.1.169"/>
    </reaction>
</comment>
<evidence type="ECO:0000256" key="2">
    <source>
        <dbReference type="ARBA" id="ARBA00022801"/>
    </source>
</evidence>
<dbReference type="Gene3D" id="3.40.630.30">
    <property type="match status" value="1"/>
</dbReference>
<dbReference type="RefSeq" id="XP_011199064.1">
    <property type="nucleotide sequence ID" value="XM_011200762.3"/>
</dbReference>
<dbReference type="FunFam" id="3.20.20.80:FF:000009">
    <property type="entry name" value="O-GlcNAcase BT_4395"/>
    <property type="match status" value="1"/>
</dbReference>
<evidence type="ECO:0000259" key="10">
    <source>
        <dbReference type="PROSITE" id="PS52009"/>
    </source>
</evidence>
<evidence type="ECO:0000256" key="7">
    <source>
        <dbReference type="ARBA" id="ARBA00066938"/>
    </source>
</evidence>
<dbReference type="GO" id="GO:0016231">
    <property type="term" value="F:beta-N-acetylglucosaminidase activity"/>
    <property type="evidence" value="ECO:0007669"/>
    <property type="project" value="TreeGrafter"/>
</dbReference>
<keyword evidence="3" id="KW-0326">Glycosidase</keyword>
<accession>A0A034VCH1</accession>
<keyword evidence="12" id="KW-1185">Reference proteome</keyword>
<feature type="compositionally biased region" description="Basic and acidic residues" evidence="9">
    <location>
        <begin position="708"/>
        <end position="717"/>
    </location>
</feature>
<evidence type="ECO:0000256" key="1">
    <source>
        <dbReference type="ARBA" id="ARBA00022729"/>
    </source>
</evidence>
<dbReference type="OMA" id="FRRLVCI"/>
<comment type="catalytic activity">
    <reaction evidence="6">
        <text>3-O-(N-acetyl-beta-D-glucosaminyl)-L-threonyl-[protein] + H2O = L-threonyl-[protein] + N-acetyl-D-glucosamine</text>
        <dbReference type="Rhea" id="RHEA:48892"/>
        <dbReference type="Rhea" id="RHEA-COMP:11060"/>
        <dbReference type="Rhea" id="RHEA-COMP:12252"/>
        <dbReference type="ChEBI" id="CHEBI:15377"/>
        <dbReference type="ChEBI" id="CHEBI:30013"/>
        <dbReference type="ChEBI" id="CHEBI:90840"/>
        <dbReference type="ChEBI" id="CHEBI:506227"/>
        <dbReference type="EC" id="3.2.1.169"/>
    </reaction>
</comment>
<dbReference type="EMBL" id="GAKP01017936">
    <property type="protein sequence ID" value="JAC41016.1"/>
    <property type="molecule type" value="Transcribed_RNA"/>
</dbReference>
<sequence length="1155" mass="128815">MEDTLNLEVEEPMVDEKQAGEKPANTVKEMRDRKEGRNFICGVIEGFYGRPWTTEQRKDLFTKMKKWGMDSYVYAPKDDYKHRAYWRELYTVEEADHLTSLITAAREHNVMFYYALSPGLDMSYSSPKEIQTLKRKLDQVSQFGCEAFALLFDDIDSEMSKVDKEAFQTFANAQVSVTNEIFTHLGNPRFLFCPTQYCSTRAIPTVHDSEYLNTLGSKLNHDIDIMWTGNKVISKIISLESIQEITEILRRPPVIWDNLHANDYDQKRVFLGPYSGRSPELIPHLRGVMTNPNCEFHANTIAIHTLASWSKCSLDSKVNSSISADIKLETENEDGTNEEELPVDCLSKNMYHPRIALKNAIDEWLPEFFVAKEAWGPITKPQPQVTMVMPIIPIIPSINTCMSLTTTTTTSTSTKTITVPEVNTTQLQALADVCSTVNSSVINPIANPVMNSLVSPTKVVTNDDIVNPIPTCVASNIELPKKIPISIVAVPIMHSKVVEDILPRNLDTEGGILKSPVSGLELTTAITKPIPVAIENSSALTKSNLNANNALTTLNQDNGNKEEEMSVEKAQSLTTESPIVNLNHEEKLPDAVTIESVDTPVEKAPELSIDTSGTPREIVNNTGALPMVDEHTLSPLSAISAGGNEPMECSSSLASQASGKEDRKMISEDVVMAEGVDDDDDICNGSLNELNNSMQVESSEGSPLSNADMKDCDDKNPPEAGSSSSITVEDLYLLCDLFYLPFEHGNRGFKLLNEFNWLKSNASVLLGNDKAVRKCSNADGAVSPKPEVAEWMQRAESFSKHCNSVHELLRKIANCANKEICHDLFSYVWDIAGTLTLLNAFVKWLSLGHFPPNVQTYTQGTYTWFSKGWKEAFMSGEQEPWVFRGGLIADLQRLMPVDSGNDLFLYKLPELPTSDYHLIRPYTPIDEVELGQVCTQAFLQLSVNGADDRPVESDMGFQSLFPSHLSELIADNIVGHFVTLYPQLCIVAHDASNAIVGYAAAALNIHTFMRNVEVCWIPSMREKYSESLLEKDNFIDVANGSETAQRHSSKLNALIAEMIRDFHNYEYQCPVEVSNAYPALITATALKDALLRDYGILKRLITVTLATLRSNGCFGVHVRLSFKDSEIFQQHYAKIGFTEVYRDPENKFIYLGRRF</sequence>
<name>A0A034VCH1_BACDO</name>
<dbReference type="PROSITE" id="PS52009">
    <property type="entry name" value="GH84"/>
    <property type="match status" value="1"/>
</dbReference>
<dbReference type="SUPFAM" id="SSF51445">
    <property type="entry name" value="(Trans)glycosidases"/>
    <property type="match status" value="1"/>
</dbReference>
<feature type="domain" description="GH84" evidence="10">
    <location>
        <begin position="39"/>
        <end position="314"/>
    </location>
</feature>
<dbReference type="Gene3D" id="3.20.20.80">
    <property type="entry name" value="Glycosidases"/>
    <property type="match status" value="1"/>
</dbReference>
<dbReference type="KEGG" id="bdr:105223133"/>
<evidence type="ECO:0000256" key="5">
    <source>
        <dbReference type="ARBA" id="ARBA00050933"/>
    </source>
</evidence>
<feature type="region of interest" description="Disordered" evidence="9">
    <location>
        <begin position="687"/>
        <end position="724"/>
    </location>
</feature>
<dbReference type="GeneID" id="105223133"/>
<evidence type="ECO:0000313" key="13">
    <source>
        <dbReference type="RefSeq" id="XP_011199064.1"/>
    </source>
</evidence>
<dbReference type="Pfam" id="PF07555">
    <property type="entry name" value="NAGidase"/>
    <property type="match status" value="1"/>
</dbReference>
<dbReference type="Gene3D" id="1.20.58.240">
    <property type="entry name" value="STAT, domain 1"/>
    <property type="match status" value="1"/>
</dbReference>
<dbReference type="PANTHER" id="PTHR13170">
    <property type="entry name" value="O-GLCNACASE"/>
    <property type="match status" value="1"/>
</dbReference>
<reference evidence="11" key="1">
    <citation type="journal article" date="2014" name="BMC Genomics">
        <title>Characterizing the developmental transcriptome of the oriental fruit fly, Bactrocera dorsalis (Diptera: Tephritidae) through comparative genomic analysis with Drosophila melanogaster utilizing modENCODE datasets.</title>
        <authorList>
            <person name="Geib S.M."/>
            <person name="Calla B."/>
            <person name="Hall B."/>
            <person name="Hou S."/>
            <person name="Manoukis N.C."/>
        </authorList>
    </citation>
    <scope>NUCLEOTIDE SEQUENCE</scope>
    <source>
        <strain evidence="11">Punador</strain>
    </source>
</reference>
<evidence type="ECO:0000256" key="8">
    <source>
        <dbReference type="ARBA" id="ARBA00076634"/>
    </source>
</evidence>
<evidence type="ECO:0000256" key="4">
    <source>
        <dbReference type="ARBA" id="ARBA00030512"/>
    </source>
</evidence>
<dbReference type="FunFam" id="1.20.58.240:FF:000002">
    <property type="entry name" value="Bifunctional protein NCOAT"/>
    <property type="match status" value="1"/>
</dbReference>
<dbReference type="Proteomes" id="UP001652620">
    <property type="component" value="Chromosome 2"/>
</dbReference>
<dbReference type="EC" id="3.2.1.169" evidence="7"/>
<dbReference type="CTD" id="10724"/>
<evidence type="ECO:0000313" key="12">
    <source>
        <dbReference type="Proteomes" id="UP001652620"/>
    </source>
</evidence>
<dbReference type="OrthoDB" id="9975416at2759"/>
<reference evidence="12" key="3">
    <citation type="submission" date="2025-05" db="UniProtKB">
        <authorList>
            <consortium name="RefSeq"/>
        </authorList>
    </citation>
    <scope>NUCLEOTIDE SEQUENCE [LARGE SCALE GENOMIC DNA]</scope>
</reference>
<protein>
    <recommendedName>
        <fullName evidence="7">protein O-GlcNAcase</fullName>
        <ecNumber evidence="7">3.2.1.169</ecNumber>
    </recommendedName>
    <alternativeName>
        <fullName evidence="4">Beta-N-acetylhexosaminidase</fullName>
    </alternativeName>
    <alternativeName>
        <fullName evidence="8">Beta-hexosaminidase</fullName>
    </alternativeName>
</protein>
<dbReference type="InterPro" id="IPR011496">
    <property type="entry name" value="O-GlcNAcase_cat"/>
</dbReference>
<dbReference type="GO" id="GO:0102571">
    <property type="term" value="F:[protein]-3-O-(N-acetyl-D-glucosaminyl)-L-serine/L-threonine O-N-acetyl-alpha-D-glucosaminase activity"/>
    <property type="evidence" value="ECO:0007669"/>
    <property type="project" value="UniProtKB-EC"/>
</dbReference>
<proteinExistence type="predicted"/>
<organism evidence="11">
    <name type="scientific">Bactrocera dorsalis</name>
    <name type="common">Oriental fruit fly</name>
    <name type="synonym">Dacus dorsalis</name>
    <dbReference type="NCBI Taxonomy" id="27457"/>
    <lineage>
        <taxon>Eukaryota</taxon>
        <taxon>Metazoa</taxon>
        <taxon>Ecdysozoa</taxon>
        <taxon>Arthropoda</taxon>
        <taxon>Hexapoda</taxon>
        <taxon>Insecta</taxon>
        <taxon>Pterygota</taxon>
        <taxon>Neoptera</taxon>
        <taxon>Endopterygota</taxon>
        <taxon>Diptera</taxon>
        <taxon>Brachycera</taxon>
        <taxon>Muscomorpha</taxon>
        <taxon>Tephritoidea</taxon>
        <taxon>Tephritidae</taxon>
        <taxon>Bactrocera</taxon>
        <taxon>Bactrocera</taxon>
    </lineage>
</organism>
<evidence type="ECO:0000256" key="6">
    <source>
        <dbReference type="ARBA" id="ARBA00052136"/>
    </source>
</evidence>
<evidence type="ECO:0000313" key="11">
    <source>
        <dbReference type="EMBL" id="JAC41016.1"/>
    </source>
</evidence>
<dbReference type="InterPro" id="IPR017853">
    <property type="entry name" value="GH"/>
</dbReference>
<gene>
    <name evidence="11" type="primary">NCOAT</name>
    <name evidence="13" type="synonym">LOC105223133</name>
</gene>
<feature type="compositionally biased region" description="Polar residues" evidence="9">
    <location>
        <begin position="687"/>
        <end position="705"/>
    </location>
</feature>
<dbReference type="InterPro" id="IPR051822">
    <property type="entry name" value="Glycosyl_Hydrolase_84"/>
</dbReference>
<evidence type="ECO:0000256" key="9">
    <source>
        <dbReference type="SAM" id="MobiDB-lite"/>
    </source>
</evidence>
<dbReference type="GO" id="GO:0009100">
    <property type="term" value="P:glycoprotein metabolic process"/>
    <property type="evidence" value="ECO:0007669"/>
    <property type="project" value="TreeGrafter"/>
</dbReference>
<keyword evidence="2" id="KW-0378">Hydrolase</keyword>